<reference evidence="3" key="2">
    <citation type="submission" date="2023-06" db="EMBL/GenBank/DDBJ databases">
        <authorList>
            <consortium name="Lawrence Berkeley National Laboratory"/>
            <person name="Haridas S."/>
            <person name="Hensen N."/>
            <person name="Bonometti L."/>
            <person name="Westerberg I."/>
            <person name="Brannstrom I.O."/>
            <person name="Guillou S."/>
            <person name="Cros-Aarteil S."/>
            <person name="Calhoun S."/>
            <person name="Kuo A."/>
            <person name="Mondo S."/>
            <person name="Pangilinan J."/>
            <person name="Riley R."/>
            <person name="Labutti K."/>
            <person name="Andreopoulos B."/>
            <person name="Lipzen A."/>
            <person name="Chen C."/>
            <person name="Yanf M."/>
            <person name="Daum C."/>
            <person name="Ng V."/>
            <person name="Clum A."/>
            <person name="Steindorff A."/>
            <person name="Ohm R."/>
            <person name="Martin F."/>
            <person name="Silar P."/>
            <person name="Natvig D."/>
            <person name="Lalanne C."/>
            <person name="Gautier V."/>
            <person name="Ament-Velasquez S.L."/>
            <person name="Kruys A."/>
            <person name="Hutchinson M.I."/>
            <person name="Powell A.J."/>
            <person name="Barry K."/>
            <person name="Miller A.N."/>
            <person name="Grigoriev I.V."/>
            <person name="Debuchy R."/>
            <person name="Gladieux P."/>
            <person name="Thoren M.H."/>
            <person name="Johannesson H."/>
        </authorList>
    </citation>
    <scope>NUCLEOTIDE SEQUENCE</scope>
    <source>
        <strain evidence="3">CBS 958.72</strain>
    </source>
</reference>
<dbReference type="SUPFAM" id="SSF81383">
    <property type="entry name" value="F-box domain"/>
    <property type="match status" value="1"/>
</dbReference>
<dbReference type="Proteomes" id="UP001287356">
    <property type="component" value="Unassembled WGS sequence"/>
</dbReference>
<accession>A0AAE0N2N6</accession>
<evidence type="ECO:0000256" key="1">
    <source>
        <dbReference type="SAM" id="MobiDB-lite"/>
    </source>
</evidence>
<sequence>MPIAHFTPRWIGCATLYQFRDEQADAIARFPPSEHDGVRQSLETSFPRTSNPGISLGFLGSMPLELLHNVFLRLDLDSLFKLRQTNLRSRQAALCTKNCTLCGQFGVFMSLLTWTRCCYRCMQLGTEAKVLLCRSRPCLPGTYTLAELAQKSRRTLMSFHHALLACKPADSLQRPHAYLRHVWRYPHTSRRYNFMGACALPYYDAHGGTVEHGMSCAGCQRAFEQEFVGDNLERCERKADEKTFSQAGFLEHFRSCEHAQLLWESSGEGGHDPAQLLETSVEATKDKK</sequence>
<dbReference type="InterPro" id="IPR001810">
    <property type="entry name" value="F-box_dom"/>
</dbReference>
<feature type="region of interest" description="Disordered" evidence="1">
    <location>
        <begin position="266"/>
        <end position="288"/>
    </location>
</feature>
<evidence type="ECO:0000313" key="4">
    <source>
        <dbReference type="Proteomes" id="UP001287356"/>
    </source>
</evidence>
<evidence type="ECO:0000313" key="3">
    <source>
        <dbReference type="EMBL" id="KAK3367199.1"/>
    </source>
</evidence>
<dbReference type="AlphaFoldDB" id="A0AAE0N2N6"/>
<dbReference type="InterPro" id="IPR036047">
    <property type="entry name" value="F-box-like_dom_sf"/>
</dbReference>
<dbReference type="EMBL" id="JAULSN010000007">
    <property type="protein sequence ID" value="KAK3367199.1"/>
    <property type="molecule type" value="Genomic_DNA"/>
</dbReference>
<reference evidence="3" key="1">
    <citation type="journal article" date="2023" name="Mol. Phylogenet. Evol.">
        <title>Genome-scale phylogeny and comparative genomics of the fungal order Sordariales.</title>
        <authorList>
            <person name="Hensen N."/>
            <person name="Bonometti L."/>
            <person name="Westerberg I."/>
            <person name="Brannstrom I.O."/>
            <person name="Guillou S."/>
            <person name="Cros-Aarteil S."/>
            <person name="Calhoun S."/>
            <person name="Haridas S."/>
            <person name="Kuo A."/>
            <person name="Mondo S."/>
            <person name="Pangilinan J."/>
            <person name="Riley R."/>
            <person name="LaButti K."/>
            <person name="Andreopoulos B."/>
            <person name="Lipzen A."/>
            <person name="Chen C."/>
            <person name="Yan M."/>
            <person name="Daum C."/>
            <person name="Ng V."/>
            <person name="Clum A."/>
            <person name="Steindorff A."/>
            <person name="Ohm R.A."/>
            <person name="Martin F."/>
            <person name="Silar P."/>
            <person name="Natvig D.O."/>
            <person name="Lalanne C."/>
            <person name="Gautier V."/>
            <person name="Ament-Velasquez S.L."/>
            <person name="Kruys A."/>
            <person name="Hutchinson M.I."/>
            <person name="Powell A.J."/>
            <person name="Barry K."/>
            <person name="Miller A.N."/>
            <person name="Grigoriev I.V."/>
            <person name="Debuchy R."/>
            <person name="Gladieux P."/>
            <person name="Hiltunen Thoren M."/>
            <person name="Johannesson H."/>
        </authorList>
    </citation>
    <scope>NUCLEOTIDE SEQUENCE</scope>
    <source>
        <strain evidence="3">CBS 958.72</strain>
    </source>
</reference>
<feature type="domain" description="F-box" evidence="2">
    <location>
        <begin position="61"/>
        <end position="92"/>
    </location>
</feature>
<evidence type="ECO:0000259" key="2">
    <source>
        <dbReference type="Pfam" id="PF00646"/>
    </source>
</evidence>
<gene>
    <name evidence="3" type="ORF">B0T24DRAFT_709869</name>
</gene>
<name>A0AAE0N2N6_9PEZI</name>
<dbReference type="Pfam" id="PF00646">
    <property type="entry name" value="F-box"/>
    <property type="match status" value="1"/>
</dbReference>
<keyword evidence="4" id="KW-1185">Reference proteome</keyword>
<organism evidence="3 4">
    <name type="scientific">Lasiosphaeria ovina</name>
    <dbReference type="NCBI Taxonomy" id="92902"/>
    <lineage>
        <taxon>Eukaryota</taxon>
        <taxon>Fungi</taxon>
        <taxon>Dikarya</taxon>
        <taxon>Ascomycota</taxon>
        <taxon>Pezizomycotina</taxon>
        <taxon>Sordariomycetes</taxon>
        <taxon>Sordariomycetidae</taxon>
        <taxon>Sordariales</taxon>
        <taxon>Lasiosphaeriaceae</taxon>
        <taxon>Lasiosphaeria</taxon>
    </lineage>
</organism>
<protein>
    <recommendedName>
        <fullName evidence="2">F-box domain-containing protein</fullName>
    </recommendedName>
</protein>
<proteinExistence type="predicted"/>
<comment type="caution">
    <text evidence="3">The sequence shown here is derived from an EMBL/GenBank/DDBJ whole genome shotgun (WGS) entry which is preliminary data.</text>
</comment>